<feature type="compositionally biased region" description="Polar residues" evidence="1">
    <location>
        <begin position="98"/>
        <end position="111"/>
    </location>
</feature>
<feature type="region of interest" description="Disordered" evidence="1">
    <location>
        <begin position="303"/>
        <end position="339"/>
    </location>
</feature>
<feature type="compositionally biased region" description="Polar residues" evidence="1">
    <location>
        <begin position="42"/>
        <end position="58"/>
    </location>
</feature>
<feature type="compositionally biased region" description="Low complexity" evidence="1">
    <location>
        <begin position="1"/>
        <end position="14"/>
    </location>
</feature>
<comment type="caution">
    <text evidence="2">The sequence shown here is derived from an EMBL/GenBank/DDBJ whole genome shotgun (WGS) entry which is preliminary data.</text>
</comment>
<evidence type="ECO:0000256" key="1">
    <source>
        <dbReference type="SAM" id="MobiDB-lite"/>
    </source>
</evidence>
<feature type="region of interest" description="Disordered" evidence="1">
    <location>
        <begin position="1"/>
        <end position="66"/>
    </location>
</feature>
<feature type="compositionally biased region" description="Basic and acidic residues" evidence="1">
    <location>
        <begin position="303"/>
        <end position="318"/>
    </location>
</feature>
<reference evidence="2 3" key="1">
    <citation type="submission" date="2018-11" db="EMBL/GenBank/DDBJ databases">
        <title>Genome sequence and assembly of Colletotrichum spinosum.</title>
        <authorList>
            <person name="Gan P."/>
            <person name="Shirasu K."/>
        </authorList>
    </citation>
    <scope>NUCLEOTIDE SEQUENCE [LARGE SCALE GENOMIC DNA]</scope>
    <source>
        <strain evidence="2 3">CBS 515.97</strain>
    </source>
</reference>
<gene>
    <name evidence="2" type="ORF">C8035_v008813</name>
</gene>
<dbReference type="Proteomes" id="UP000295083">
    <property type="component" value="Unassembled WGS sequence"/>
</dbReference>
<protein>
    <submittedName>
        <fullName evidence="2">Uncharacterized protein</fullName>
    </submittedName>
</protein>
<keyword evidence="3" id="KW-1185">Reference proteome</keyword>
<accession>A0A4R8QDG5</accession>
<name>A0A4R8QDG5_9PEZI</name>
<proteinExistence type="predicted"/>
<evidence type="ECO:0000313" key="2">
    <source>
        <dbReference type="EMBL" id="TDZ36791.1"/>
    </source>
</evidence>
<evidence type="ECO:0000313" key="3">
    <source>
        <dbReference type="Proteomes" id="UP000295083"/>
    </source>
</evidence>
<feature type="region of interest" description="Disordered" evidence="1">
    <location>
        <begin position="79"/>
        <end position="178"/>
    </location>
</feature>
<dbReference type="EMBL" id="QAPG01000029">
    <property type="protein sequence ID" value="TDZ36791.1"/>
    <property type="molecule type" value="Genomic_DNA"/>
</dbReference>
<feature type="compositionally biased region" description="Low complexity" evidence="1">
    <location>
        <begin position="125"/>
        <end position="141"/>
    </location>
</feature>
<organism evidence="2 3">
    <name type="scientific">Colletotrichum spinosum</name>
    <dbReference type="NCBI Taxonomy" id="1347390"/>
    <lineage>
        <taxon>Eukaryota</taxon>
        <taxon>Fungi</taxon>
        <taxon>Dikarya</taxon>
        <taxon>Ascomycota</taxon>
        <taxon>Pezizomycotina</taxon>
        <taxon>Sordariomycetes</taxon>
        <taxon>Hypocreomycetidae</taxon>
        <taxon>Glomerellales</taxon>
        <taxon>Glomerellaceae</taxon>
        <taxon>Colletotrichum</taxon>
        <taxon>Colletotrichum orbiculare species complex</taxon>
    </lineage>
</organism>
<sequence length="339" mass="36844">MPSGGTSSTEPSGSGSAGYFPTIAARSSAAPRPGFPAGSGTGRQTNVLSLASSASTSEPVAAGGLGAVAQRPKPTYVTVLRGPSSWRDNRGVLGGFTTERNGPQGSLTQREGPSRHRLPETYGRPAASATPLSATTLAGTANIKTERYGTPLRSSRAANVKTELQGDQEARNTARSPRPGITVIKAEQKHGPNEMNRGNDCDPVERVWIKKEEEDDDHSARQESLSTEFTNSVMPDIREDLRDKVKAMMQGAIQRIEERSRLFLNYQDKAHLGYAVLRNAETTILQEMKSSMSSIEEAMLKQLEERKEAPATGVKREMDDLEEGEIPQDEREIKRQRHG</sequence>
<dbReference type="AlphaFoldDB" id="A0A4R8QDG5"/>